<dbReference type="Gene3D" id="3.40.1110.10">
    <property type="entry name" value="Calcium-transporting ATPase, cytoplasmic domain N"/>
    <property type="match status" value="1"/>
</dbReference>
<name>A0A447TC63_CHRVL</name>
<dbReference type="PANTHER" id="PTHR48085:SF5">
    <property type="entry name" value="CADMIUM_ZINC-TRANSPORTING ATPASE HMA4-RELATED"/>
    <property type="match status" value="1"/>
</dbReference>
<evidence type="ECO:0000313" key="11">
    <source>
        <dbReference type="Proteomes" id="UP000275777"/>
    </source>
</evidence>
<dbReference type="GO" id="GO:0016887">
    <property type="term" value="F:ATP hydrolysis activity"/>
    <property type="evidence" value="ECO:0007669"/>
    <property type="project" value="InterPro"/>
</dbReference>
<evidence type="ECO:0000256" key="7">
    <source>
        <dbReference type="ARBA" id="ARBA00047308"/>
    </source>
</evidence>
<dbReference type="InterPro" id="IPR051014">
    <property type="entry name" value="Cation_Transport_ATPase_IB"/>
</dbReference>
<evidence type="ECO:0000313" key="10">
    <source>
        <dbReference type="EMBL" id="VEB42472.1"/>
    </source>
</evidence>
<comment type="similarity">
    <text evidence="2">Belongs to the cation transport ATPase (P-type) (TC 3.A.3) family. Type IB subfamily.</text>
</comment>
<keyword evidence="5 9" id="KW-0472">Membrane</keyword>
<evidence type="ECO:0000256" key="4">
    <source>
        <dbReference type="ARBA" id="ARBA00022989"/>
    </source>
</evidence>
<dbReference type="GO" id="GO:0016020">
    <property type="term" value="C:membrane"/>
    <property type="evidence" value="ECO:0007669"/>
    <property type="project" value="UniProtKB-SubCell"/>
</dbReference>
<dbReference type="PANTHER" id="PTHR48085">
    <property type="entry name" value="CADMIUM/ZINC-TRANSPORTING ATPASE HMA2-RELATED"/>
    <property type="match status" value="1"/>
</dbReference>
<dbReference type="EC" id="7.2.2.12" evidence="6"/>
<accession>A0A447TC63</accession>
<proteinExistence type="inferred from homology"/>
<dbReference type="InterPro" id="IPR023298">
    <property type="entry name" value="ATPase_P-typ_TM_dom_sf"/>
</dbReference>
<evidence type="ECO:0000256" key="3">
    <source>
        <dbReference type="ARBA" id="ARBA00022692"/>
    </source>
</evidence>
<comment type="catalytic activity">
    <reaction evidence="7">
        <text>Zn(2+)(in) + ATP + H2O = Zn(2+)(out) + ADP + phosphate + H(+)</text>
        <dbReference type="Rhea" id="RHEA:20621"/>
        <dbReference type="ChEBI" id="CHEBI:15377"/>
        <dbReference type="ChEBI" id="CHEBI:15378"/>
        <dbReference type="ChEBI" id="CHEBI:29105"/>
        <dbReference type="ChEBI" id="CHEBI:30616"/>
        <dbReference type="ChEBI" id="CHEBI:43474"/>
        <dbReference type="ChEBI" id="CHEBI:456216"/>
        <dbReference type="EC" id="7.2.2.12"/>
    </reaction>
</comment>
<organism evidence="10 11">
    <name type="scientific">Chromobacterium violaceum</name>
    <dbReference type="NCBI Taxonomy" id="536"/>
    <lineage>
        <taxon>Bacteria</taxon>
        <taxon>Pseudomonadati</taxon>
        <taxon>Pseudomonadota</taxon>
        <taxon>Betaproteobacteria</taxon>
        <taxon>Neisseriales</taxon>
        <taxon>Chromobacteriaceae</taxon>
        <taxon>Chromobacterium</taxon>
    </lineage>
</organism>
<feature type="transmembrane region" description="Helical" evidence="9">
    <location>
        <begin position="34"/>
        <end position="57"/>
    </location>
</feature>
<evidence type="ECO:0000256" key="1">
    <source>
        <dbReference type="ARBA" id="ARBA00004370"/>
    </source>
</evidence>
<dbReference type="InterPro" id="IPR001757">
    <property type="entry name" value="P_typ_ATPase"/>
</dbReference>
<protein>
    <recommendedName>
        <fullName evidence="6">P-type Zn(2+) transporter</fullName>
        <ecNumber evidence="6">7.2.2.12</ecNumber>
    </recommendedName>
</protein>
<dbReference type="PROSITE" id="PS00154">
    <property type="entry name" value="ATPASE_E1_E2"/>
    <property type="match status" value="1"/>
</dbReference>
<dbReference type="Gene3D" id="1.20.1110.10">
    <property type="entry name" value="Calcium-transporting ATPase, transmembrane domain"/>
    <property type="match status" value="1"/>
</dbReference>
<feature type="region of interest" description="Disordered" evidence="8">
    <location>
        <begin position="167"/>
        <end position="190"/>
    </location>
</feature>
<feature type="region of interest" description="Disordered" evidence="8">
    <location>
        <begin position="197"/>
        <end position="216"/>
    </location>
</feature>
<evidence type="ECO:0000256" key="9">
    <source>
        <dbReference type="SAM" id="Phobius"/>
    </source>
</evidence>
<keyword evidence="3 9" id="KW-0812">Transmembrane</keyword>
<dbReference type="SUPFAM" id="SSF81665">
    <property type="entry name" value="Calcium ATPase, transmembrane domain M"/>
    <property type="match status" value="1"/>
</dbReference>
<dbReference type="InterPro" id="IPR023299">
    <property type="entry name" value="ATPase_P-typ_cyto_dom_N"/>
</dbReference>
<evidence type="ECO:0000256" key="6">
    <source>
        <dbReference type="ARBA" id="ARBA00039097"/>
    </source>
</evidence>
<evidence type="ECO:0000256" key="8">
    <source>
        <dbReference type="SAM" id="MobiDB-lite"/>
    </source>
</evidence>
<feature type="transmembrane region" description="Helical" evidence="9">
    <location>
        <begin position="7"/>
        <end position="28"/>
    </location>
</feature>
<comment type="subcellular location">
    <subcellularLocation>
        <location evidence="1">Membrane</location>
    </subcellularLocation>
</comment>
<dbReference type="GO" id="GO:0015086">
    <property type="term" value="F:cadmium ion transmembrane transporter activity"/>
    <property type="evidence" value="ECO:0007669"/>
    <property type="project" value="TreeGrafter"/>
</dbReference>
<sequence>MLADRFASWFVGFLLLAAAGSYIGWHFIDPGRALWIMVAVLVISCPCALSLATPAALTAASGRLASLGVLTTRGHALETLAKADDAVFDKTGTLTHGQMRLLETRGPLDAHRALAVAAALEQGSEHPLAQAILAAAPADRPQADGLINHPGGGVAGGVDGREWRLAPPPSSPPGWAAKWTRTPAGSRTAPRYCWRTPAACRPASPSATPAATTRRR</sequence>
<gene>
    <name evidence="10" type="primary">actP_2</name>
    <name evidence="10" type="ORF">NCTC9695_02922</name>
</gene>
<dbReference type="GO" id="GO:0005524">
    <property type="term" value="F:ATP binding"/>
    <property type="evidence" value="ECO:0007669"/>
    <property type="project" value="InterPro"/>
</dbReference>
<dbReference type="EMBL" id="LR134182">
    <property type="protein sequence ID" value="VEB42472.1"/>
    <property type="molecule type" value="Genomic_DNA"/>
</dbReference>
<dbReference type="SUPFAM" id="SSF81660">
    <property type="entry name" value="Metal cation-transporting ATPase, ATP-binding domain N"/>
    <property type="match status" value="1"/>
</dbReference>
<keyword evidence="10" id="KW-0378">Hydrolase</keyword>
<dbReference type="NCBIfam" id="TIGR01494">
    <property type="entry name" value="ATPase_P-type"/>
    <property type="match status" value="1"/>
</dbReference>
<dbReference type="AlphaFoldDB" id="A0A447TC63"/>
<dbReference type="InterPro" id="IPR018303">
    <property type="entry name" value="ATPase_P-typ_P_site"/>
</dbReference>
<dbReference type="Pfam" id="PF00702">
    <property type="entry name" value="Hydrolase"/>
    <property type="match status" value="1"/>
</dbReference>
<keyword evidence="4 9" id="KW-1133">Transmembrane helix</keyword>
<evidence type="ECO:0000256" key="2">
    <source>
        <dbReference type="ARBA" id="ARBA00006024"/>
    </source>
</evidence>
<reference evidence="10 11" key="1">
    <citation type="submission" date="2018-12" db="EMBL/GenBank/DDBJ databases">
        <authorList>
            <consortium name="Pathogen Informatics"/>
        </authorList>
    </citation>
    <scope>NUCLEOTIDE SEQUENCE [LARGE SCALE GENOMIC DNA]</scope>
    <source>
        <strain evidence="10 11">NCTC9695</strain>
    </source>
</reference>
<dbReference type="Proteomes" id="UP000275777">
    <property type="component" value="Chromosome"/>
</dbReference>
<evidence type="ECO:0000256" key="5">
    <source>
        <dbReference type="ARBA" id="ARBA00023136"/>
    </source>
</evidence>
<dbReference type="GO" id="GO:0016463">
    <property type="term" value="F:P-type zinc transporter activity"/>
    <property type="evidence" value="ECO:0007669"/>
    <property type="project" value="UniProtKB-EC"/>
</dbReference>